<organism evidence="1">
    <name type="scientific">Puccinia triticina (isolate 1-1 / race 1 (BBBD))</name>
    <name type="common">Brown leaf rust fungus</name>
    <dbReference type="NCBI Taxonomy" id="630390"/>
    <lineage>
        <taxon>Eukaryota</taxon>
        <taxon>Fungi</taxon>
        <taxon>Dikarya</taxon>
        <taxon>Basidiomycota</taxon>
        <taxon>Pucciniomycotina</taxon>
        <taxon>Pucciniomycetes</taxon>
        <taxon>Pucciniales</taxon>
        <taxon>Pucciniaceae</taxon>
        <taxon>Puccinia</taxon>
    </lineage>
</organism>
<dbReference type="Proteomes" id="UP000005240">
    <property type="component" value="Unassembled WGS sequence"/>
</dbReference>
<sequence length="118" mass="12907">MPPIIHCLPTAADPPSPSPFESVLISLPGGYKVISSPNSNFLTCCVRKTKRLLPPSSNQIAHQDPRPTHFIEMFALRPPDPFAEMAPLGRSLATKLLSPVGLVFAVVSKYLCKFAFYL</sequence>
<reference evidence="2 3" key="3">
    <citation type="journal article" date="2017" name="G3 (Bethesda)">
        <title>Comparative analysis highlights variable genome content of wheat rusts and divergence of the mating loci.</title>
        <authorList>
            <person name="Cuomo C.A."/>
            <person name="Bakkeren G."/>
            <person name="Khalil H.B."/>
            <person name="Panwar V."/>
            <person name="Joly D."/>
            <person name="Linning R."/>
            <person name="Sakthikumar S."/>
            <person name="Song X."/>
            <person name="Adiconis X."/>
            <person name="Fan L."/>
            <person name="Goldberg J.M."/>
            <person name="Levin J.Z."/>
            <person name="Young S."/>
            <person name="Zeng Q."/>
            <person name="Anikster Y."/>
            <person name="Bruce M."/>
            <person name="Wang M."/>
            <person name="Yin C."/>
            <person name="McCallum B."/>
            <person name="Szabo L.J."/>
            <person name="Hulbert S."/>
            <person name="Chen X."/>
            <person name="Fellers J.P."/>
        </authorList>
    </citation>
    <scope>NUCLEOTIDE SEQUENCE</scope>
    <source>
        <strain evidence="3">Isolate 1-1 / race 1 (BBBD)</strain>
        <strain evidence="2">isolate 1-1 / race 1 (BBBD)</strain>
    </source>
</reference>
<accession>A0A180G1G7</accession>
<reference evidence="2" key="4">
    <citation type="submission" date="2025-05" db="UniProtKB">
        <authorList>
            <consortium name="EnsemblFungi"/>
        </authorList>
    </citation>
    <scope>IDENTIFICATION</scope>
    <source>
        <strain evidence="2">isolate 1-1 / race 1 (BBBD)</strain>
    </source>
</reference>
<name>A0A180G1G7_PUCT1</name>
<dbReference type="EMBL" id="ADAS02001056">
    <property type="protein sequence ID" value="OAV86511.1"/>
    <property type="molecule type" value="Genomic_DNA"/>
</dbReference>
<reference evidence="1" key="1">
    <citation type="submission" date="2009-11" db="EMBL/GenBank/DDBJ databases">
        <authorList>
            <consortium name="The Broad Institute Genome Sequencing Platform"/>
            <person name="Ward D."/>
            <person name="Feldgarden M."/>
            <person name="Earl A."/>
            <person name="Young S.K."/>
            <person name="Zeng Q."/>
            <person name="Koehrsen M."/>
            <person name="Alvarado L."/>
            <person name="Berlin A."/>
            <person name="Bochicchio J."/>
            <person name="Borenstein D."/>
            <person name="Chapman S.B."/>
            <person name="Chen Z."/>
            <person name="Engels R."/>
            <person name="Freedman E."/>
            <person name="Gellesch M."/>
            <person name="Goldberg J."/>
            <person name="Griggs A."/>
            <person name="Gujja S."/>
            <person name="Heilman E."/>
            <person name="Heiman D."/>
            <person name="Hepburn T."/>
            <person name="Howarth C."/>
            <person name="Jen D."/>
            <person name="Larson L."/>
            <person name="Lewis B."/>
            <person name="Mehta T."/>
            <person name="Park D."/>
            <person name="Pearson M."/>
            <person name="Roberts A."/>
            <person name="Saif S."/>
            <person name="Shea T."/>
            <person name="Shenoy N."/>
            <person name="Sisk P."/>
            <person name="Stolte C."/>
            <person name="Sykes S."/>
            <person name="Thomson T."/>
            <person name="Walk T."/>
            <person name="White J."/>
            <person name="Yandava C."/>
            <person name="Izard J."/>
            <person name="Baranova O.V."/>
            <person name="Blanton J.M."/>
            <person name="Tanner A.C."/>
            <person name="Dewhirst F.E."/>
            <person name="Haas B."/>
            <person name="Nusbaum C."/>
            <person name="Birren B."/>
        </authorList>
    </citation>
    <scope>NUCLEOTIDE SEQUENCE [LARGE SCALE GENOMIC DNA]</scope>
    <source>
        <strain evidence="1">1-1 BBBD Race 1</strain>
    </source>
</reference>
<gene>
    <name evidence="1" type="ORF">PTTG_29865</name>
</gene>
<dbReference type="VEuPathDB" id="FungiDB:PTTG_29865"/>
<evidence type="ECO:0000313" key="2">
    <source>
        <dbReference type="EnsemblFungi" id="PTTG_29865-t43_1-p1"/>
    </source>
</evidence>
<evidence type="ECO:0000313" key="3">
    <source>
        <dbReference type="Proteomes" id="UP000005240"/>
    </source>
</evidence>
<dbReference type="AlphaFoldDB" id="A0A180G1G7"/>
<evidence type="ECO:0000313" key="1">
    <source>
        <dbReference type="EMBL" id="OAV86511.1"/>
    </source>
</evidence>
<protein>
    <submittedName>
        <fullName evidence="1 2">Uncharacterized protein</fullName>
    </submittedName>
</protein>
<keyword evidence="3" id="KW-1185">Reference proteome</keyword>
<proteinExistence type="predicted"/>
<dbReference type="EnsemblFungi" id="PTTG_29865-t43_1">
    <property type="protein sequence ID" value="PTTG_29865-t43_1-p1"/>
    <property type="gene ID" value="PTTG_29865"/>
</dbReference>
<reference evidence="1" key="2">
    <citation type="submission" date="2016-05" db="EMBL/GenBank/DDBJ databases">
        <title>Comparative analysis highlights variable genome content of wheat rusts and divergence of the mating loci.</title>
        <authorList>
            <person name="Cuomo C.A."/>
            <person name="Bakkeren G."/>
            <person name="Szabo L."/>
            <person name="Khalil H."/>
            <person name="Joly D."/>
            <person name="Goldberg J."/>
            <person name="Young S."/>
            <person name="Zeng Q."/>
            <person name="Fellers J."/>
        </authorList>
    </citation>
    <scope>NUCLEOTIDE SEQUENCE [LARGE SCALE GENOMIC DNA]</scope>
    <source>
        <strain evidence="1">1-1 BBBD Race 1</strain>
    </source>
</reference>